<dbReference type="eggNOG" id="ENOG502S01U">
    <property type="taxonomic scope" value="Eukaryota"/>
</dbReference>
<dbReference type="AlphaFoldDB" id="A0A0E0C3W4"/>
<evidence type="ECO:0000256" key="4">
    <source>
        <dbReference type="ARBA" id="ARBA00023163"/>
    </source>
</evidence>
<evidence type="ECO:0000313" key="8">
    <source>
        <dbReference type="EnsemblPlants" id="OMERI01G18980.1"/>
    </source>
</evidence>
<sequence>MSSLYSSLLSLSESPAEYRQVGGGRYAGEDVVVDDDDMAAVADAVSSYLSFDMDDVEYYTPEVGFHSKQHNLPPPPPPVAAAPSLEAGGGREQSRREAAVNHGKMDRGPAPVSGGAATGGVPRSKNGSKIAFKTRSEVDVLDDGYRWRKYGKKMVKNSPNPRNYYRCSSEGCRVKKRVERARDDARFVVTTYDGVHNHPAPLHLRPQLPPPGGYSIAGAPAVGAPHGRLGLEEAEVIALFRGTAATSLLLP</sequence>
<feature type="domain" description="WRKY" evidence="7">
    <location>
        <begin position="136"/>
        <end position="201"/>
    </location>
</feature>
<feature type="region of interest" description="Disordered" evidence="6">
    <location>
        <begin position="67"/>
        <end position="127"/>
    </location>
</feature>
<dbReference type="PANTHER" id="PTHR31221:SF335">
    <property type="entry name" value="OS01G0584900 PROTEIN"/>
    <property type="match status" value="1"/>
</dbReference>
<dbReference type="Gramene" id="OMERI01G18980.1">
    <property type="protein sequence ID" value="OMERI01G18980.1"/>
    <property type="gene ID" value="OMERI01G18980"/>
</dbReference>
<dbReference type="InterPro" id="IPR003657">
    <property type="entry name" value="WRKY_dom"/>
</dbReference>
<evidence type="ECO:0000256" key="2">
    <source>
        <dbReference type="ARBA" id="ARBA00023015"/>
    </source>
</evidence>
<proteinExistence type="predicted"/>
<reference evidence="8" key="2">
    <citation type="submission" date="2018-05" db="EMBL/GenBank/DDBJ databases">
        <title>OmerRS3 (Oryza meridionalis Reference Sequence Version 3).</title>
        <authorList>
            <person name="Zhang J."/>
            <person name="Kudrna D."/>
            <person name="Lee S."/>
            <person name="Talag J."/>
            <person name="Welchert J."/>
            <person name="Wing R.A."/>
        </authorList>
    </citation>
    <scope>NUCLEOTIDE SEQUENCE [LARGE SCALE GENOMIC DNA]</scope>
    <source>
        <strain evidence="8">cv. OR44</strain>
    </source>
</reference>
<feature type="compositionally biased region" description="Basic and acidic residues" evidence="6">
    <location>
        <begin position="92"/>
        <end position="107"/>
    </location>
</feature>
<keyword evidence="4" id="KW-0804">Transcription</keyword>
<evidence type="ECO:0000256" key="6">
    <source>
        <dbReference type="SAM" id="MobiDB-lite"/>
    </source>
</evidence>
<dbReference type="GO" id="GO:0005634">
    <property type="term" value="C:nucleus"/>
    <property type="evidence" value="ECO:0007669"/>
    <property type="project" value="UniProtKB-SubCell"/>
</dbReference>
<evidence type="ECO:0000256" key="3">
    <source>
        <dbReference type="ARBA" id="ARBA00023125"/>
    </source>
</evidence>
<dbReference type="SMART" id="SM00774">
    <property type="entry name" value="WRKY"/>
    <property type="match status" value="1"/>
</dbReference>
<reference evidence="8" key="1">
    <citation type="submission" date="2015-04" db="UniProtKB">
        <authorList>
            <consortium name="EnsemblPlants"/>
        </authorList>
    </citation>
    <scope>IDENTIFICATION</scope>
</reference>
<dbReference type="Proteomes" id="UP000008021">
    <property type="component" value="Chromosome 1"/>
</dbReference>
<dbReference type="FunFam" id="2.20.25.80:FF:000003">
    <property type="entry name" value="WRKY transcription factor 57"/>
    <property type="match status" value="1"/>
</dbReference>
<keyword evidence="5" id="KW-0539">Nucleus</keyword>
<keyword evidence="2" id="KW-0805">Transcription regulation</keyword>
<dbReference type="Gene3D" id="2.20.25.80">
    <property type="entry name" value="WRKY domain"/>
    <property type="match status" value="1"/>
</dbReference>
<dbReference type="GO" id="GO:0003700">
    <property type="term" value="F:DNA-binding transcription factor activity"/>
    <property type="evidence" value="ECO:0007669"/>
    <property type="project" value="InterPro"/>
</dbReference>
<evidence type="ECO:0000313" key="9">
    <source>
        <dbReference type="Proteomes" id="UP000008021"/>
    </source>
</evidence>
<evidence type="ECO:0000256" key="5">
    <source>
        <dbReference type="ARBA" id="ARBA00023242"/>
    </source>
</evidence>
<accession>A0A0E0C3W4</accession>
<protein>
    <recommendedName>
        <fullName evidence="7">WRKY domain-containing protein</fullName>
    </recommendedName>
</protein>
<dbReference type="InterPro" id="IPR044810">
    <property type="entry name" value="WRKY_plant"/>
</dbReference>
<dbReference type="PANTHER" id="PTHR31221">
    <property type="entry name" value="WRKY TRANSCRIPTION FACTOR PROTEIN 1-RELATED"/>
    <property type="match status" value="1"/>
</dbReference>
<evidence type="ECO:0000259" key="7">
    <source>
        <dbReference type="PROSITE" id="PS50811"/>
    </source>
</evidence>
<dbReference type="STRING" id="40149.A0A0E0C3W4"/>
<dbReference type="GO" id="GO:0043565">
    <property type="term" value="F:sequence-specific DNA binding"/>
    <property type="evidence" value="ECO:0007669"/>
    <property type="project" value="InterPro"/>
</dbReference>
<dbReference type="HOGENOM" id="CLU_101587_0_0_1"/>
<dbReference type="Pfam" id="PF03106">
    <property type="entry name" value="WRKY"/>
    <property type="match status" value="1"/>
</dbReference>
<dbReference type="SUPFAM" id="SSF118290">
    <property type="entry name" value="WRKY DNA-binding domain"/>
    <property type="match status" value="1"/>
</dbReference>
<evidence type="ECO:0000256" key="1">
    <source>
        <dbReference type="ARBA" id="ARBA00004123"/>
    </source>
</evidence>
<dbReference type="InterPro" id="IPR036576">
    <property type="entry name" value="WRKY_dom_sf"/>
</dbReference>
<name>A0A0E0C3W4_9ORYZ</name>
<keyword evidence="9" id="KW-1185">Reference proteome</keyword>
<comment type="subcellular location">
    <subcellularLocation>
        <location evidence="1">Nucleus</location>
    </subcellularLocation>
</comment>
<dbReference type="EnsemblPlants" id="OMERI01G18980.1">
    <property type="protein sequence ID" value="OMERI01G18980.1"/>
    <property type="gene ID" value="OMERI01G18980"/>
</dbReference>
<dbReference type="PROSITE" id="PS50811">
    <property type="entry name" value="WRKY"/>
    <property type="match status" value="1"/>
</dbReference>
<organism evidence="8">
    <name type="scientific">Oryza meridionalis</name>
    <dbReference type="NCBI Taxonomy" id="40149"/>
    <lineage>
        <taxon>Eukaryota</taxon>
        <taxon>Viridiplantae</taxon>
        <taxon>Streptophyta</taxon>
        <taxon>Embryophyta</taxon>
        <taxon>Tracheophyta</taxon>
        <taxon>Spermatophyta</taxon>
        <taxon>Magnoliopsida</taxon>
        <taxon>Liliopsida</taxon>
        <taxon>Poales</taxon>
        <taxon>Poaceae</taxon>
        <taxon>BOP clade</taxon>
        <taxon>Oryzoideae</taxon>
        <taxon>Oryzeae</taxon>
        <taxon>Oryzinae</taxon>
        <taxon>Oryza</taxon>
    </lineage>
</organism>
<keyword evidence="3" id="KW-0238">DNA-binding</keyword>